<feature type="domain" description="Small ribosomal subunit protein uS2 C-terminal" evidence="2">
    <location>
        <begin position="97"/>
        <end position="175"/>
    </location>
</feature>
<reference evidence="3 4" key="1">
    <citation type="submission" date="2023-05" db="EMBL/GenBank/DDBJ databases">
        <title>B98-5 Cell Line De Novo Hybrid Assembly: An Optical Mapping Approach.</title>
        <authorList>
            <person name="Kananen K."/>
            <person name="Auerbach J.A."/>
            <person name="Kautto E."/>
            <person name="Blachly J.S."/>
        </authorList>
    </citation>
    <scope>NUCLEOTIDE SEQUENCE [LARGE SCALE GENOMIC DNA]</scope>
    <source>
        <strain evidence="3">B95-8</strain>
        <tissue evidence="3">Cell line</tissue>
    </source>
</reference>
<dbReference type="Proteomes" id="UP001266305">
    <property type="component" value="Unassembled WGS sequence"/>
</dbReference>
<evidence type="ECO:0000313" key="4">
    <source>
        <dbReference type="Proteomes" id="UP001266305"/>
    </source>
</evidence>
<dbReference type="EMBL" id="JASSZA010000010">
    <property type="protein sequence ID" value="KAK2099439.1"/>
    <property type="molecule type" value="Genomic_DNA"/>
</dbReference>
<dbReference type="InterPro" id="IPR023591">
    <property type="entry name" value="Ribosomal_uS2_flav_dom_sf"/>
</dbReference>
<keyword evidence="4" id="KW-1185">Reference proteome</keyword>
<dbReference type="SUPFAM" id="SSF52313">
    <property type="entry name" value="Ribosomal protein S2"/>
    <property type="match status" value="1"/>
</dbReference>
<evidence type="ECO:0000313" key="3">
    <source>
        <dbReference type="EMBL" id="KAK2099439.1"/>
    </source>
</evidence>
<evidence type="ECO:0000259" key="2">
    <source>
        <dbReference type="Pfam" id="PF16122"/>
    </source>
</evidence>
<accession>A0ABQ9UQS2</accession>
<gene>
    <name evidence="3" type="ORF">P7K49_020787</name>
</gene>
<sequence length="183" mass="19909">MLHQDVFWIPVASRETFTLSKAFDVLQMKEDVLKSLAAGTHLGGTNVDFQRKNDSIYIISLKRIWEKLLLAAHLLLPSKTLLRSVSCPPGILASGYPGEIDMEEQAAAGKAVTKEEFQSEWTALAPDSTATQPEVAEWSEGVQMPPVAIQQVATEDYHAQPAMEECSAAPPAQATEGIGTTTR</sequence>
<proteinExistence type="predicted"/>
<comment type="caution">
    <text evidence="3">The sequence shown here is derived from an EMBL/GenBank/DDBJ whole genome shotgun (WGS) entry which is preliminary data.</text>
</comment>
<feature type="region of interest" description="Disordered" evidence="1">
    <location>
        <begin position="158"/>
        <end position="183"/>
    </location>
</feature>
<protein>
    <recommendedName>
        <fullName evidence="2">Small ribosomal subunit protein uS2 C-terminal domain-containing protein</fullName>
    </recommendedName>
</protein>
<dbReference type="Gene3D" id="3.40.50.10490">
    <property type="entry name" value="Glucose-6-phosphate isomerase like protein, domain 1"/>
    <property type="match status" value="1"/>
</dbReference>
<evidence type="ECO:0000256" key="1">
    <source>
        <dbReference type="SAM" id="MobiDB-lite"/>
    </source>
</evidence>
<name>A0ABQ9UQS2_SAGOE</name>
<dbReference type="InterPro" id="IPR032281">
    <property type="entry name" value="Ribosomal_uS2_C"/>
</dbReference>
<dbReference type="Pfam" id="PF16122">
    <property type="entry name" value="40S_SA_C"/>
    <property type="match status" value="1"/>
</dbReference>
<organism evidence="3 4">
    <name type="scientific">Saguinus oedipus</name>
    <name type="common">Cotton-top tamarin</name>
    <name type="synonym">Oedipomidas oedipus</name>
    <dbReference type="NCBI Taxonomy" id="9490"/>
    <lineage>
        <taxon>Eukaryota</taxon>
        <taxon>Metazoa</taxon>
        <taxon>Chordata</taxon>
        <taxon>Craniata</taxon>
        <taxon>Vertebrata</taxon>
        <taxon>Euteleostomi</taxon>
        <taxon>Mammalia</taxon>
        <taxon>Eutheria</taxon>
        <taxon>Euarchontoglires</taxon>
        <taxon>Primates</taxon>
        <taxon>Haplorrhini</taxon>
        <taxon>Platyrrhini</taxon>
        <taxon>Cebidae</taxon>
        <taxon>Callitrichinae</taxon>
        <taxon>Saguinus</taxon>
    </lineage>
</organism>